<reference evidence="2" key="1">
    <citation type="journal article" date="2020" name="mSystems">
        <title>Genome- and Community-Level Interaction Insights into Carbon Utilization and Element Cycling Functions of Hydrothermarchaeota in Hydrothermal Sediment.</title>
        <authorList>
            <person name="Zhou Z."/>
            <person name="Liu Y."/>
            <person name="Xu W."/>
            <person name="Pan J."/>
            <person name="Luo Z.H."/>
            <person name="Li M."/>
        </authorList>
    </citation>
    <scope>NUCLEOTIDE SEQUENCE [LARGE SCALE GENOMIC DNA]</scope>
    <source>
        <strain evidence="2">SpSt-508</strain>
    </source>
</reference>
<evidence type="ECO:0000313" key="2">
    <source>
        <dbReference type="EMBL" id="HGT40469.1"/>
    </source>
</evidence>
<comment type="caution">
    <text evidence="2">The sequence shown here is derived from an EMBL/GenBank/DDBJ whole genome shotgun (WGS) entry which is preliminary data.</text>
</comment>
<dbReference type="AlphaFoldDB" id="A0A7C4QTH1"/>
<dbReference type="SMART" id="SM00220">
    <property type="entry name" value="S_TKc"/>
    <property type="match status" value="1"/>
</dbReference>
<dbReference type="Gene3D" id="2.160.20.10">
    <property type="entry name" value="Single-stranded right-handed beta-helix, Pectin lyase-like"/>
    <property type="match status" value="2"/>
</dbReference>
<dbReference type="CDD" id="cd14014">
    <property type="entry name" value="STKc_PknB_like"/>
    <property type="match status" value="1"/>
</dbReference>
<dbReference type="EMBL" id="DSVQ01000016">
    <property type="protein sequence ID" value="HGT40469.1"/>
    <property type="molecule type" value="Genomic_DNA"/>
</dbReference>
<dbReference type="Gene3D" id="1.10.510.10">
    <property type="entry name" value="Transferase(Phosphotransferase) domain 1"/>
    <property type="match status" value="1"/>
</dbReference>
<dbReference type="InterPro" id="IPR022441">
    <property type="entry name" value="Para_beta_helix_rpt-2"/>
</dbReference>
<dbReference type="SUPFAM" id="SSF51126">
    <property type="entry name" value="Pectin lyase-like"/>
    <property type="match status" value="2"/>
</dbReference>
<dbReference type="GO" id="GO:0005737">
    <property type="term" value="C:cytoplasm"/>
    <property type="evidence" value="ECO:0007669"/>
    <property type="project" value="TreeGrafter"/>
</dbReference>
<sequence>MDDVVRRVLEADHGLKIGRRLGRGGVAEVYQAEPDQGVPCAVKVSLDPLEEGHPAVQMELDNVRLVQNIGGHPRLVTLLDYWLIGGYLVTRWELSTEGSLADELARHTAAGRPGIPREVLGQYLLEAAEGLEFLNNRGIYHRDIKPQNLLLFHGQVKLADLGLAKFAGLSTATHTGCGTPGYLPLEAYEEHRLHPTVDLYSLAATYLKLRTGREPFGTSWPEILERQKEGNVVIDGLEPDEAEWVRQALAYRPEDRPQQGVMHWVRSHPLAARPPAALCRIGAELIRATEDAPPKRLPAFAGQPTVLPSADQNPTVATYALRETTRVPPRPLRVQAGVDTLAYAVAAATKGATLVLEPGEFFLSRPLEVTKSLTIKAEQPGQSCLKLKYSFGDQMMHFTGDASWVVRGLRCEFLGKRGDVLLVDEGNIQIDRCEFTGGRGDEMFPAAGIRITGTADATITDCNVQGNDIGILFEEHSEGLALRNICRNNNGHGICVTGRAWPTLEENQCVENALCGIVYHDDSSGLARRNICRHNKHGIWVGHQARPTLEENKCVKNRMIGVVYVGHSSGLARRNICQKNRQIGIYVGEYARPTLEENRCVENQMVGIAHFGFSFSQTRENICRKNRYYGIYVDDYAQPTLEENRCVENRRSGMAYFGHSSGRAERNICRGNNYHGIYVDQQANPTVERNKCLNNKLFGIFYEGESSGVAKWNVCKKNKFDGIYVSEQAWPLTRCNDFDAPWWLSNDRVIRDQLKGANRENRSKNNSVTLGGKVVGGVVGGMCGALMGAAAGPLGLVIGIVLGAMAGAGGNNDSG</sequence>
<dbReference type="NCBIfam" id="TIGR03804">
    <property type="entry name" value="para_beta_helix"/>
    <property type="match status" value="3"/>
</dbReference>
<dbReference type="Gene3D" id="3.30.200.20">
    <property type="entry name" value="Phosphorylase Kinase, domain 1"/>
    <property type="match status" value="1"/>
</dbReference>
<dbReference type="InterPro" id="IPR000719">
    <property type="entry name" value="Prot_kinase_dom"/>
</dbReference>
<dbReference type="InterPro" id="IPR011050">
    <property type="entry name" value="Pectin_lyase_fold/virulence"/>
</dbReference>
<dbReference type="InterPro" id="IPR006626">
    <property type="entry name" value="PbH1"/>
</dbReference>
<dbReference type="SMART" id="SM00710">
    <property type="entry name" value="PbH1"/>
    <property type="match status" value="6"/>
</dbReference>
<dbReference type="InterPro" id="IPR039448">
    <property type="entry name" value="Beta_helix"/>
</dbReference>
<dbReference type="GO" id="GO:0004674">
    <property type="term" value="F:protein serine/threonine kinase activity"/>
    <property type="evidence" value="ECO:0007669"/>
    <property type="project" value="TreeGrafter"/>
</dbReference>
<evidence type="ECO:0000259" key="1">
    <source>
        <dbReference type="PROSITE" id="PS50011"/>
    </source>
</evidence>
<proteinExistence type="predicted"/>
<dbReference type="GO" id="GO:0005524">
    <property type="term" value="F:ATP binding"/>
    <property type="evidence" value="ECO:0007669"/>
    <property type="project" value="InterPro"/>
</dbReference>
<feature type="domain" description="Protein kinase" evidence="1">
    <location>
        <begin position="15"/>
        <end position="271"/>
    </location>
</feature>
<dbReference type="PROSITE" id="PS00108">
    <property type="entry name" value="PROTEIN_KINASE_ST"/>
    <property type="match status" value="1"/>
</dbReference>
<dbReference type="InterPro" id="IPR011009">
    <property type="entry name" value="Kinase-like_dom_sf"/>
</dbReference>
<protein>
    <recommendedName>
        <fullName evidence="1">Protein kinase domain-containing protein</fullName>
    </recommendedName>
</protein>
<dbReference type="Pfam" id="PF00069">
    <property type="entry name" value="Pkinase"/>
    <property type="match status" value="1"/>
</dbReference>
<dbReference type="PANTHER" id="PTHR24361">
    <property type="entry name" value="MITOGEN-ACTIVATED KINASE KINASE KINASE"/>
    <property type="match status" value="1"/>
</dbReference>
<dbReference type="Pfam" id="PF13229">
    <property type="entry name" value="Beta_helix"/>
    <property type="match status" value="2"/>
</dbReference>
<dbReference type="InterPro" id="IPR008271">
    <property type="entry name" value="Ser/Thr_kinase_AS"/>
</dbReference>
<accession>A0A7C4QTH1</accession>
<name>A0A7C4QTH1_9PLAN</name>
<dbReference type="InterPro" id="IPR053235">
    <property type="entry name" value="Ser_Thr_kinase"/>
</dbReference>
<dbReference type="PROSITE" id="PS50011">
    <property type="entry name" value="PROTEIN_KINASE_DOM"/>
    <property type="match status" value="1"/>
</dbReference>
<dbReference type="SUPFAM" id="SSF56112">
    <property type="entry name" value="Protein kinase-like (PK-like)"/>
    <property type="match status" value="1"/>
</dbReference>
<dbReference type="InterPro" id="IPR012334">
    <property type="entry name" value="Pectin_lyas_fold"/>
</dbReference>
<organism evidence="2">
    <name type="scientific">Schlesneria paludicola</name>
    <dbReference type="NCBI Taxonomy" id="360056"/>
    <lineage>
        <taxon>Bacteria</taxon>
        <taxon>Pseudomonadati</taxon>
        <taxon>Planctomycetota</taxon>
        <taxon>Planctomycetia</taxon>
        <taxon>Planctomycetales</taxon>
        <taxon>Planctomycetaceae</taxon>
        <taxon>Schlesneria</taxon>
    </lineage>
</organism>
<gene>
    <name evidence="2" type="ORF">ENS64_14580</name>
</gene>